<evidence type="ECO:0000313" key="2">
    <source>
        <dbReference type="Proteomes" id="UP000616608"/>
    </source>
</evidence>
<organism evidence="1 2">
    <name type="scientific">Lysinibacillus alkalisoli</name>
    <dbReference type="NCBI Taxonomy" id="1911548"/>
    <lineage>
        <taxon>Bacteria</taxon>
        <taxon>Bacillati</taxon>
        <taxon>Bacillota</taxon>
        <taxon>Bacilli</taxon>
        <taxon>Bacillales</taxon>
        <taxon>Bacillaceae</taxon>
        <taxon>Lysinibacillus</taxon>
    </lineage>
</organism>
<dbReference type="Proteomes" id="UP000616608">
    <property type="component" value="Unassembled WGS sequence"/>
</dbReference>
<proteinExistence type="predicted"/>
<keyword evidence="2" id="KW-1185">Reference proteome</keyword>
<evidence type="ECO:0000313" key="1">
    <source>
        <dbReference type="EMBL" id="GGG19576.1"/>
    </source>
</evidence>
<comment type="caution">
    <text evidence="1">The sequence shown here is derived from an EMBL/GenBank/DDBJ whole genome shotgun (WGS) entry which is preliminary data.</text>
</comment>
<accession>A0A917G2D2</accession>
<protein>
    <submittedName>
        <fullName evidence="1">Uncharacterized protein</fullName>
    </submittedName>
</protein>
<dbReference type="EMBL" id="BMJT01000003">
    <property type="protein sequence ID" value="GGG19576.1"/>
    <property type="molecule type" value="Genomic_DNA"/>
</dbReference>
<reference evidence="1" key="2">
    <citation type="submission" date="2020-09" db="EMBL/GenBank/DDBJ databases">
        <authorList>
            <person name="Sun Q."/>
            <person name="Zhou Y."/>
        </authorList>
    </citation>
    <scope>NUCLEOTIDE SEQUENCE</scope>
    <source>
        <strain evidence="1">CGMCC 1.15760</strain>
    </source>
</reference>
<reference evidence="1" key="1">
    <citation type="journal article" date="2014" name="Int. J. Syst. Evol. Microbiol.">
        <title>Complete genome sequence of Corynebacterium casei LMG S-19264T (=DSM 44701T), isolated from a smear-ripened cheese.</title>
        <authorList>
            <consortium name="US DOE Joint Genome Institute (JGI-PGF)"/>
            <person name="Walter F."/>
            <person name="Albersmeier A."/>
            <person name="Kalinowski J."/>
            <person name="Ruckert C."/>
        </authorList>
    </citation>
    <scope>NUCLEOTIDE SEQUENCE</scope>
    <source>
        <strain evidence="1">CGMCC 1.15760</strain>
    </source>
</reference>
<gene>
    <name evidence="1" type="ORF">GCM10007425_12540</name>
</gene>
<dbReference type="AlphaFoldDB" id="A0A917G2D2"/>
<sequence>MAMRQRILTLLDQYAYDETTVSDTLDRLDNSSESLLIKRYQYLRNLVDQQHVSKKPVQMAATPSGQLKFLL</sequence>
<name>A0A917G2D2_9BACI</name>